<dbReference type="NCBIfam" id="NF045971">
    <property type="entry name" value="conju_CD1110"/>
    <property type="match status" value="2"/>
</dbReference>
<feature type="compositionally biased region" description="Basic residues" evidence="1">
    <location>
        <begin position="1"/>
        <end position="12"/>
    </location>
</feature>
<organism evidence="4 5">
    <name type="scientific">Blautia wexlerae</name>
    <dbReference type="NCBI Taxonomy" id="418240"/>
    <lineage>
        <taxon>Bacteria</taxon>
        <taxon>Bacillati</taxon>
        <taxon>Bacillota</taxon>
        <taxon>Clostridia</taxon>
        <taxon>Lachnospirales</taxon>
        <taxon>Lachnospiraceae</taxon>
        <taxon>Blautia</taxon>
    </lineage>
</organism>
<protein>
    <submittedName>
        <fullName evidence="4">Replicative DNA helicase</fullName>
    </submittedName>
</protein>
<dbReference type="PROSITE" id="PS50817">
    <property type="entry name" value="INTEIN_N_TER"/>
    <property type="match status" value="1"/>
</dbReference>
<sequence length="1012" mass="116375">MVDRKDKRKPVKLTRSEKKAMRRTEKLAVKLEKEQERADKIRRKKEAKRAASEEKRRKKGNRKRESQRTDKKPTPNKRTEKKHSYSERKSSTGKVRCTNVKRKQERNLSAQNSIPYREMAKDGICRVQEKYYSKTIRFYDINYQLAQNEDKNAIFENWCDFLNYFDSTIHFQISFINHHSNMKEFESVIQIQPQNDAFDDVRMEYAQMLRDQLAKGNNGLVRTKYITFGIEAENIREAKPKLERIEADILNNFKVLGVSAYPLNGEERLQILYETFNQEEKVPFQFSYDRILRSGMGTKDFVAPTSFVFKEGKTFQMGNTIGAASYLQILAPELTDKMLAEFLDMNRNLIVNLHIQSIDQMKAIKLVKNKVTDINRMKIEEQKKAVRAGYDIDIIPSDLNTYGGEAKRLLEDLQSRNERMFLVTVLFLNTGKTKQELDNAVFQTAGIAQKYNCSLRRLDYMQEQGLMSSVPLGMNMIPIKRALTTTSTAIFVPFTTQELFMGGESLYYGLNALSNNMIMVDRKKLKNPNGLILGTPGCFTGETKLLLPDGRKASFLELLAEKEEVFVNSFDFQKQELVKARGYDVRCTKEVTELVEVELENGETVRCTPDHWFLTQSAGYMEACNLKVGAKFIPEHEVKAVRFLNLEEAVPVYDISVEGYQNFLLSCGVVVHNSGKSFAAKREIANVFFATQDDIIIGDPEGEYYPLVHALGGQVIHISPTSHDYINPMDINLDYSDDDNPLGFKSDFILSLCELIMGSRNGIEAEEKSVIDRCLPLVYQKYFENPTPENMPVLGDLYDCLRKQEEVQAQRIATALEIYVNGSLNVFNHHTNVELNNRIVCFDIKDLGKQLKKLGMLIVQDQVWNRVTVNRVAHKSTRYYIDEFHLLLKEEQTAAYSVEIWKRFRKWGGIPTGITQNIKDLLASREIENIFENSDFIYMLNQAAGDRQILAKQLNISPHQLSYVTNSGEGEGLIFYGNVIIPFKDRFNHNLRLYSLMTTRPSDLEKHAGKGA</sequence>
<evidence type="ECO:0000259" key="2">
    <source>
        <dbReference type="SMART" id="SM00305"/>
    </source>
</evidence>
<feature type="domain" description="Hint" evidence="2">
    <location>
        <begin position="629"/>
        <end position="679"/>
    </location>
</feature>
<dbReference type="InterPro" id="IPR006141">
    <property type="entry name" value="Intein_N"/>
</dbReference>
<dbReference type="InterPro" id="IPR036844">
    <property type="entry name" value="Hint_dom_sf"/>
</dbReference>
<dbReference type="Proteomes" id="UP000366766">
    <property type="component" value="Unassembled WGS sequence"/>
</dbReference>
<dbReference type="PROSITE" id="PS50818">
    <property type="entry name" value="INTEIN_C_TER"/>
    <property type="match status" value="1"/>
</dbReference>
<keyword evidence="4" id="KW-0347">Helicase</keyword>
<dbReference type="AlphaFoldDB" id="A0A564WJL8"/>
<dbReference type="Gene3D" id="3.40.50.300">
    <property type="entry name" value="P-loop containing nucleotide triphosphate hydrolases"/>
    <property type="match status" value="1"/>
</dbReference>
<evidence type="ECO:0000313" key="4">
    <source>
        <dbReference type="EMBL" id="VUX62547.1"/>
    </source>
</evidence>
<dbReference type="NCBIfam" id="TIGR01443">
    <property type="entry name" value="intein_Cterm"/>
    <property type="match status" value="1"/>
</dbReference>
<evidence type="ECO:0000313" key="5">
    <source>
        <dbReference type="Proteomes" id="UP000366766"/>
    </source>
</evidence>
<evidence type="ECO:0000256" key="1">
    <source>
        <dbReference type="SAM" id="MobiDB-lite"/>
    </source>
</evidence>
<feature type="domain" description="Hint" evidence="3">
    <location>
        <begin position="536"/>
        <end position="636"/>
    </location>
</feature>
<gene>
    <name evidence="4" type="ORF">BWLFYP14_00468</name>
</gene>
<dbReference type="RefSeq" id="WP_243135340.1">
    <property type="nucleotide sequence ID" value="NZ_CABHOF010000004.1"/>
</dbReference>
<dbReference type="EMBL" id="CABHOF010000004">
    <property type="protein sequence ID" value="VUX62547.1"/>
    <property type="molecule type" value="Genomic_DNA"/>
</dbReference>
<dbReference type="SMART" id="SM00306">
    <property type="entry name" value="HintN"/>
    <property type="match status" value="1"/>
</dbReference>
<keyword evidence="4" id="KW-0378">Hydrolase</keyword>
<evidence type="ECO:0000259" key="3">
    <source>
        <dbReference type="SMART" id="SM00306"/>
    </source>
</evidence>
<dbReference type="NCBIfam" id="TIGR01445">
    <property type="entry name" value="intein_Nterm"/>
    <property type="match status" value="1"/>
</dbReference>
<name>A0A564WJL8_9FIRM</name>
<dbReference type="PANTHER" id="PTHR30121">
    <property type="entry name" value="UNCHARACTERIZED PROTEIN YJGR-RELATED"/>
    <property type="match status" value="1"/>
</dbReference>
<dbReference type="InterPro" id="IPR030934">
    <property type="entry name" value="Intein_C"/>
</dbReference>
<feature type="compositionally biased region" description="Basic and acidic residues" evidence="1">
    <location>
        <begin position="63"/>
        <end position="73"/>
    </location>
</feature>
<dbReference type="PANTHER" id="PTHR30121:SF6">
    <property type="entry name" value="SLR6007 PROTEIN"/>
    <property type="match status" value="1"/>
</dbReference>
<dbReference type="InterPro" id="IPR051162">
    <property type="entry name" value="T4SS_component"/>
</dbReference>
<keyword evidence="5" id="KW-1185">Reference proteome</keyword>
<dbReference type="GO" id="GO:0016539">
    <property type="term" value="P:intein-mediated protein splicing"/>
    <property type="evidence" value="ECO:0007669"/>
    <property type="project" value="InterPro"/>
</dbReference>
<feature type="compositionally biased region" description="Basic and acidic residues" evidence="1">
    <location>
        <begin position="14"/>
        <end position="39"/>
    </location>
</feature>
<feature type="region of interest" description="Disordered" evidence="1">
    <location>
        <begin position="1"/>
        <end position="111"/>
    </location>
</feature>
<dbReference type="GO" id="GO:0004386">
    <property type="term" value="F:helicase activity"/>
    <property type="evidence" value="ECO:0007669"/>
    <property type="project" value="UniProtKB-KW"/>
</dbReference>
<accession>A0A564WJL8</accession>
<dbReference type="CDD" id="cd00081">
    <property type="entry name" value="Hint"/>
    <property type="match status" value="1"/>
</dbReference>
<dbReference type="SUPFAM" id="SSF51294">
    <property type="entry name" value="Hedgehog/intein (Hint) domain"/>
    <property type="match status" value="1"/>
</dbReference>
<dbReference type="InterPro" id="IPR027417">
    <property type="entry name" value="P-loop_NTPase"/>
</dbReference>
<reference evidence="4 5" key="1">
    <citation type="submission" date="2019-07" db="EMBL/GenBank/DDBJ databases">
        <authorList>
            <person name="Chang H.-W."/>
            <person name="Raman A."/>
            <person name="Venkatesh S."/>
            <person name="Gehrig J."/>
        </authorList>
    </citation>
    <scope>NUCLEOTIDE SEQUENCE [LARGE SCALE GENOMIC DNA]</scope>
    <source>
        <strain evidence="4">Blautia_wexlerae_LFYP_14</strain>
    </source>
</reference>
<dbReference type="InterPro" id="IPR003586">
    <property type="entry name" value="Hint_dom_C"/>
</dbReference>
<proteinExistence type="predicted"/>
<dbReference type="Gene3D" id="2.170.16.10">
    <property type="entry name" value="Hedgehog/Intein (Hint) domain"/>
    <property type="match status" value="1"/>
</dbReference>
<dbReference type="SMART" id="SM00305">
    <property type="entry name" value="HintC"/>
    <property type="match status" value="1"/>
</dbReference>
<dbReference type="SUPFAM" id="SSF52540">
    <property type="entry name" value="P-loop containing nucleoside triphosphate hydrolases"/>
    <property type="match status" value="1"/>
</dbReference>
<dbReference type="InterPro" id="IPR003587">
    <property type="entry name" value="Hint_dom_N"/>
</dbReference>
<keyword evidence="4" id="KW-0547">Nucleotide-binding</keyword>
<keyword evidence="4" id="KW-0067">ATP-binding</keyword>
<dbReference type="Gene3D" id="1.10.8.730">
    <property type="match status" value="1"/>
</dbReference>